<organism evidence="1 2">
    <name type="scientific">Armillaria borealis</name>
    <dbReference type="NCBI Taxonomy" id="47425"/>
    <lineage>
        <taxon>Eukaryota</taxon>
        <taxon>Fungi</taxon>
        <taxon>Dikarya</taxon>
        <taxon>Basidiomycota</taxon>
        <taxon>Agaricomycotina</taxon>
        <taxon>Agaricomycetes</taxon>
        <taxon>Agaricomycetidae</taxon>
        <taxon>Agaricales</taxon>
        <taxon>Marasmiineae</taxon>
        <taxon>Physalacriaceae</taxon>
        <taxon>Armillaria</taxon>
    </lineage>
</organism>
<dbReference type="EMBL" id="JAUEPT010000027">
    <property type="protein sequence ID" value="KAK0442212.1"/>
    <property type="molecule type" value="Genomic_DNA"/>
</dbReference>
<evidence type="ECO:0000313" key="2">
    <source>
        <dbReference type="Proteomes" id="UP001175226"/>
    </source>
</evidence>
<evidence type="ECO:0000313" key="1">
    <source>
        <dbReference type="EMBL" id="KAK0442212.1"/>
    </source>
</evidence>
<sequence length="168" mass="19102">MAYGRAPPNLMPDTAHQGEPLNVSTCQHLPGKCDLDNMDQYYDVKLARPSVEELSEERVAKDAMHLSRLYRDMGVLGGVYIESDDGKQMWRLAKRDKDTGESEEMVFTATGMLAHMDLPPITRDDSFDNTIKALKEIQRTGEREFHQGQLQEWTPSKFQGHDAIEMSN</sequence>
<accession>A0AA39JHF8</accession>
<proteinExistence type="predicted"/>
<reference evidence="1" key="1">
    <citation type="submission" date="2023-06" db="EMBL/GenBank/DDBJ databases">
        <authorList>
            <consortium name="Lawrence Berkeley National Laboratory"/>
            <person name="Ahrendt S."/>
            <person name="Sahu N."/>
            <person name="Indic B."/>
            <person name="Wong-Bajracharya J."/>
            <person name="Merenyi Z."/>
            <person name="Ke H.-M."/>
            <person name="Monk M."/>
            <person name="Kocsube S."/>
            <person name="Drula E."/>
            <person name="Lipzen A."/>
            <person name="Balint B."/>
            <person name="Henrissat B."/>
            <person name="Andreopoulos B."/>
            <person name="Martin F.M."/>
            <person name="Harder C.B."/>
            <person name="Rigling D."/>
            <person name="Ford K.L."/>
            <person name="Foster G.D."/>
            <person name="Pangilinan J."/>
            <person name="Papanicolaou A."/>
            <person name="Barry K."/>
            <person name="LaButti K."/>
            <person name="Viragh M."/>
            <person name="Koriabine M."/>
            <person name="Yan M."/>
            <person name="Riley R."/>
            <person name="Champramary S."/>
            <person name="Plett K.L."/>
            <person name="Tsai I.J."/>
            <person name="Slot J."/>
            <person name="Sipos G."/>
            <person name="Plett J."/>
            <person name="Nagy L.G."/>
            <person name="Grigoriev I.V."/>
        </authorList>
    </citation>
    <scope>NUCLEOTIDE SEQUENCE</scope>
    <source>
        <strain evidence="1">FPL87.14</strain>
    </source>
</reference>
<protein>
    <submittedName>
        <fullName evidence="1">Uncharacterized protein</fullName>
    </submittedName>
</protein>
<gene>
    <name evidence="1" type="ORF">EV421DRAFT_1736443</name>
</gene>
<dbReference type="Proteomes" id="UP001175226">
    <property type="component" value="Unassembled WGS sequence"/>
</dbReference>
<name>A0AA39JHF8_9AGAR</name>
<comment type="caution">
    <text evidence="1">The sequence shown here is derived from an EMBL/GenBank/DDBJ whole genome shotgun (WGS) entry which is preliminary data.</text>
</comment>
<dbReference type="AlphaFoldDB" id="A0AA39JHF8"/>
<keyword evidence="2" id="KW-1185">Reference proteome</keyword>